<dbReference type="SUPFAM" id="SSF56601">
    <property type="entry name" value="beta-lactamase/transpeptidase-like"/>
    <property type="match status" value="1"/>
</dbReference>
<sequence>MKRWTACILSILVSVPLIAKTQAPDEAARNARLDQIASSYTKDNAFMGTVLVAEGDKIVLDKGYGMASLEWNIPDAPDAKFRLGSLTKQFTATLILLLQQDGKLYIQDPIGQYLTDTPKAWSKITIAELLGHTSGIPNFTSLKEFGKWRMPPHTPDEILDFFRDKPLDFEPGSQFSYSNSGYEVLGAVIQKVSGKRYGNLLREQIFDPLGMKDTGLDNDELVLPKRAEGYLPSEHGLEVARSESMTVPWAAGSIYSTTHDLLTWEHALFSGKILSADSLKLMTTPGKGDYGMGLGIQTKDGVRIISHNGGIEGFNTSLTWVPDHSLCVVVLSNVNGGAPDQMSSQLIDVMLGKTVTLADERKAVPIAKSELSEFTGVYDLAPTFALTVAVSGDGLTVQGTNQGALPMMYQGVKDGHARFFIAQVNAEIEFIPGPSGSIDSLILHQNGHDIPGKRH</sequence>
<reference evidence="7" key="1">
    <citation type="journal article" date="2019" name="Int. J. Syst. Evol. Microbiol.">
        <title>The Global Catalogue of Microorganisms (GCM) 10K type strain sequencing project: providing services to taxonomists for standard genome sequencing and annotation.</title>
        <authorList>
            <consortium name="The Broad Institute Genomics Platform"/>
            <consortium name="The Broad Institute Genome Sequencing Center for Infectious Disease"/>
            <person name="Wu L."/>
            <person name="Ma J."/>
        </authorList>
    </citation>
    <scope>NUCLEOTIDE SEQUENCE [LARGE SCALE GENOMIC DNA]</scope>
    <source>
        <strain evidence="7">JCM 4087</strain>
    </source>
</reference>
<protein>
    <submittedName>
        <fullName evidence="6">Serine hydrolase</fullName>
    </submittedName>
</protein>
<name>A0ABW1E994_9BACT</name>
<evidence type="ECO:0000313" key="7">
    <source>
        <dbReference type="Proteomes" id="UP001596091"/>
    </source>
</evidence>
<dbReference type="InterPro" id="IPR012338">
    <property type="entry name" value="Beta-lactam/transpept-like"/>
</dbReference>
<proteinExistence type="predicted"/>
<gene>
    <name evidence="6" type="ORF">ACFPT7_01190</name>
</gene>
<dbReference type="Gene3D" id="3.40.710.10">
    <property type="entry name" value="DD-peptidase/beta-lactamase superfamily"/>
    <property type="match status" value="1"/>
</dbReference>
<dbReference type="RefSeq" id="WP_263334892.1">
    <property type="nucleotide sequence ID" value="NZ_JAGSYH010000002.1"/>
</dbReference>
<dbReference type="InterPro" id="IPR001466">
    <property type="entry name" value="Beta-lactam-related"/>
</dbReference>
<dbReference type="Pfam" id="PF00144">
    <property type="entry name" value="Beta-lactamase"/>
    <property type="match status" value="1"/>
</dbReference>
<keyword evidence="3" id="KW-0732">Signal</keyword>
<feature type="domain" description="Peptidase S12 Pab87-related C-terminal" evidence="5">
    <location>
        <begin position="361"/>
        <end position="452"/>
    </location>
</feature>
<feature type="domain" description="Beta-lactamase-related" evidence="4">
    <location>
        <begin position="45"/>
        <end position="340"/>
    </location>
</feature>
<dbReference type="Pfam" id="PF11954">
    <property type="entry name" value="DUF3471"/>
    <property type="match status" value="1"/>
</dbReference>
<organism evidence="6 7">
    <name type="scientific">Acidicapsa dinghuensis</name>
    <dbReference type="NCBI Taxonomy" id="2218256"/>
    <lineage>
        <taxon>Bacteria</taxon>
        <taxon>Pseudomonadati</taxon>
        <taxon>Acidobacteriota</taxon>
        <taxon>Terriglobia</taxon>
        <taxon>Terriglobales</taxon>
        <taxon>Acidobacteriaceae</taxon>
        <taxon>Acidicapsa</taxon>
    </lineage>
</organism>
<dbReference type="PANTHER" id="PTHR46825">
    <property type="entry name" value="D-ALANYL-D-ALANINE-CARBOXYPEPTIDASE/ENDOPEPTIDASE AMPH"/>
    <property type="match status" value="1"/>
</dbReference>
<keyword evidence="7" id="KW-1185">Reference proteome</keyword>
<evidence type="ECO:0000256" key="1">
    <source>
        <dbReference type="ARBA" id="ARBA00004370"/>
    </source>
</evidence>
<feature type="signal peptide" evidence="3">
    <location>
        <begin position="1"/>
        <end position="19"/>
    </location>
</feature>
<evidence type="ECO:0000259" key="4">
    <source>
        <dbReference type="Pfam" id="PF00144"/>
    </source>
</evidence>
<dbReference type="Proteomes" id="UP001596091">
    <property type="component" value="Unassembled WGS sequence"/>
</dbReference>
<dbReference type="PANTHER" id="PTHR46825:SF11">
    <property type="entry name" value="PENICILLIN-BINDING PROTEIN 4"/>
    <property type="match status" value="1"/>
</dbReference>
<dbReference type="InterPro" id="IPR050491">
    <property type="entry name" value="AmpC-like"/>
</dbReference>
<evidence type="ECO:0000259" key="5">
    <source>
        <dbReference type="Pfam" id="PF11954"/>
    </source>
</evidence>
<dbReference type="EMBL" id="JBHSPH010000001">
    <property type="protein sequence ID" value="MFC5860901.1"/>
    <property type="molecule type" value="Genomic_DNA"/>
</dbReference>
<dbReference type="GO" id="GO:0016787">
    <property type="term" value="F:hydrolase activity"/>
    <property type="evidence" value="ECO:0007669"/>
    <property type="project" value="UniProtKB-KW"/>
</dbReference>
<evidence type="ECO:0000256" key="2">
    <source>
        <dbReference type="ARBA" id="ARBA00023136"/>
    </source>
</evidence>
<evidence type="ECO:0000313" key="6">
    <source>
        <dbReference type="EMBL" id="MFC5860901.1"/>
    </source>
</evidence>
<evidence type="ECO:0000256" key="3">
    <source>
        <dbReference type="SAM" id="SignalP"/>
    </source>
</evidence>
<accession>A0ABW1E994</accession>
<feature type="chain" id="PRO_5046007076" evidence="3">
    <location>
        <begin position="20"/>
        <end position="455"/>
    </location>
</feature>
<keyword evidence="2" id="KW-0472">Membrane</keyword>
<dbReference type="InterPro" id="IPR021860">
    <property type="entry name" value="Peptidase_S12_Pab87-rel_C"/>
</dbReference>
<keyword evidence="6" id="KW-0378">Hydrolase</keyword>
<comment type="caution">
    <text evidence="6">The sequence shown here is derived from an EMBL/GenBank/DDBJ whole genome shotgun (WGS) entry which is preliminary data.</text>
</comment>
<comment type="subcellular location">
    <subcellularLocation>
        <location evidence="1">Membrane</location>
    </subcellularLocation>
</comment>